<proteinExistence type="predicted"/>
<dbReference type="Proteomes" id="UP000533637">
    <property type="component" value="Unassembled WGS sequence"/>
</dbReference>
<keyword evidence="2" id="KW-1185">Reference proteome</keyword>
<organism evidence="1 2">
    <name type="scientific">Parabacteroides faecis</name>
    <dbReference type="NCBI Taxonomy" id="1217282"/>
    <lineage>
        <taxon>Bacteria</taxon>
        <taxon>Pseudomonadati</taxon>
        <taxon>Bacteroidota</taxon>
        <taxon>Bacteroidia</taxon>
        <taxon>Bacteroidales</taxon>
        <taxon>Tannerellaceae</taxon>
        <taxon>Parabacteroides</taxon>
    </lineage>
</organism>
<gene>
    <name evidence="1" type="ORF">GGQ57_003947</name>
</gene>
<protein>
    <submittedName>
        <fullName evidence="1">Uncharacterized protein</fullName>
    </submittedName>
</protein>
<comment type="caution">
    <text evidence="1">The sequence shown here is derived from an EMBL/GenBank/DDBJ whole genome shotgun (WGS) entry which is preliminary data.</text>
</comment>
<dbReference type="EMBL" id="JACHOC010000008">
    <property type="protein sequence ID" value="MBB4624023.1"/>
    <property type="molecule type" value="Genomic_DNA"/>
</dbReference>
<evidence type="ECO:0000313" key="1">
    <source>
        <dbReference type="EMBL" id="MBB4624023.1"/>
    </source>
</evidence>
<evidence type="ECO:0000313" key="2">
    <source>
        <dbReference type="Proteomes" id="UP000533637"/>
    </source>
</evidence>
<reference evidence="1 2" key="1">
    <citation type="submission" date="2020-08" db="EMBL/GenBank/DDBJ databases">
        <title>Genomic Encyclopedia of Type Strains, Phase IV (KMG-IV): sequencing the most valuable type-strain genomes for metagenomic binning, comparative biology and taxonomic classification.</title>
        <authorList>
            <person name="Goeker M."/>
        </authorList>
    </citation>
    <scope>NUCLEOTIDE SEQUENCE [LARGE SCALE GENOMIC DNA]</scope>
    <source>
        <strain evidence="1 2">DSM 102983</strain>
    </source>
</reference>
<name>A0ABR6KRL4_9BACT</name>
<sequence length="184" mass="21544">MKRWIPKPSLRLQEVVRTVRKSNSNVSIIRHVKTGIYQTIPLSRPKGGGMFLNQSGCYPCPIGHRNRLGRKYTAKEHNNFFGITAYGRPNAFWKGTHRYCRLQSDGCETDRWSVQIIYRMSYKENYRRMIRCNKATGYAIYDCLLEAYRKHAESMDVSGITDRDISRISRIKILVPNLIFFDQN</sequence>
<accession>A0ABR6KRL4</accession>